<proteinExistence type="predicted"/>
<dbReference type="EMBL" id="JAUEPL010000012">
    <property type="protein sequence ID" value="MDN3294643.1"/>
    <property type="molecule type" value="Genomic_DNA"/>
</dbReference>
<accession>A0ABT7Z573</accession>
<name>A0ABT7Z573_9ACTN</name>
<comment type="caution">
    <text evidence="2">The sequence shown here is derived from an EMBL/GenBank/DDBJ whole genome shotgun (WGS) entry which is preliminary data.</text>
</comment>
<keyword evidence="1" id="KW-0812">Transmembrane</keyword>
<sequence>MKGQAVLNGVAGRALGLKVGAFGAAVFLVFLVLLGFVSGGGESAADSGSCPGNADVGDVGDTGLPPSQDQITNAKIIDGVAVKRKLPGRATLIALMTALQESGLRNIDYGDRDSVGLFQQRPSAGWGSVAQIMNPEYSANAFFGGRGAGHPRGLVDIKDWQLKPLGVVAQAVQVSAFPDLYAPREGQARTIAGQAGIDLERAGGATGEPVAPIDGGTSCGDGGEPGKPGEPFHDGAADWPAQVKNPRSTADAIAWAKKEAHGGPDWYRMCLAFTARSYGWGFSGTAYAIDHYQKVMPASMRHDGDRKPPPGALMYWDTGSRAGHVAVYVGEGKIASNDIRRPGYIDVVPATDPETKWGATYLGWSPPYYPNGG</sequence>
<evidence type="ECO:0000313" key="3">
    <source>
        <dbReference type="Proteomes" id="UP001174050"/>
    </source>
</evidence>
<gene>
    <name evidence="2" type="ORF">QWM81_11365</name>
</gene>
<keyword evidence="1" id="KW-0472">Membrane</keyword>
<evidence type="ECO:0000313" key="2">
    <source>
        <dbReference type="EMBL" id="MDN3294643.1"/>
    </source>
</evidence>
<protein>
    <submittedName>
        <fullName evidence="2">Peptidase M23</fullName>
    </submittedName>
</protein>
<dbReference type="RefSeq" id="WP_290111714.1">
    <property type="nucleotide sequence ID" value="NZ_JAUEPL010000012.1"/>
</dbReference>
<reference evidence="2" key="1">
    <citation type="submission" date="2023-06" db="EMBL/GenBank/DDBJ databases">
        <title>WGS-Sequencing of Streptomyces ficellus isolate 21 collected from sand in Gara Djebilet Iron Mine in Algeria.</title>
        <authorList>
            <person name="Zegers G.P."/>
            <person name="Gomez A."/>
            <person name="Gueddou A."/>
            <person name="Zahara A.F."/>
            <person name="Worth M."/>
            <person name="Sevigny J.L."/>
            <person name="Tisa L."/>
        </authorList>
    </citation>
    <scope>NUCLEOTIDE SEQUENCE</scope>
    <source>
        <strain evidence="2">AS11</strain>
    </source>
</reference>
<evidence type="ECO:0000256" key="1">
    <source>
        <dbReference type="SAM" id="Phobius"/>
    </source>
</evidence>
<feature type="transmembrane region" description="Helical" evidence="1">
    <location>
        <begin position="21"/>
        <end position="41"/>
    </location>
</feature>
<keyword evidence="1" id="KW-1133">Transmembrane helix</keyword>
<organism evidence="2 3">
    <name type="scientific">Streptomyces ficellus</name>
    <dbReference type="NCBI Taxonomy" id="1977088"/>
    <lineage>
        <taxon>Bacteria</taxon>
        <taxon>Bacillati</taxon>
        <taxon>Actinomycetota</taxon>
        <taxon>Actinomycetes</taxon>
        <taxon>Kitasatosporales</taxon>
        <taxon>Streptomycetaceae</taxon>
        <taxon>Streptomyces</taxon>
    </lineage>
</organism>
<keyword evidence="3" id="KW-1185">Reference proteome</keyword>
<dbReference type="Proteomes" id="UP001174050">
    <property type="component" value="Unassembled WGS sequence"/>
</dbReference>